<evidence type="ECO:0000313" key="2">
    <source>
        <dbReference type="Proteomes" id="UP000606172"/>
    </source>
</evidence>
<gene>
    <name evidence="1" type="ORF">Ssi02_09310</name>
</gene>
<dbReference type="Proteomes" id="UP000606172">
    <property type="component" value="Unassembled WGS sequence"/>
</dbReference>
<dbReference type="RefSeq" id="WP_380659846.1">
    <property type="nucleotide sequence ID" value="NZ_JBHLZQ010000068.1"/>
</dbReference>
<dbReference type="EMBL" id="BOOW01000006">
    <property type="protein sequence ID" value="GII90700.1"/>
    <property type="molecule type" value="Genomic_DNA"/>
</dbReference>
<reference evidence="1" key="1">
    <citation type="submission" date="2021-01" db="EMBL/GenBank/DDBJ databases">
        <title>Whole genome shotgun sequence of Sinosporangium siamense NBRC 109515.</title>
        <authorList>
            <person name="Komaki H."/>
            <person name="Tamura T."/>
        </authorList>
    </citation>
    <scope>NUCLEOTIDE SEQUENCE</scope>
    <source>
        <strain evidence="1">NBRC 109515</strain>
    </source>
</reference>
<evidence type="ECO:0000313" key="1">
    <source>
        <dbReference type="EMBL" id="GII90700.1"/>
    </source>
</evidence>
<sequence>MILLHFTGRKTGTHYEVPVMKQNVDGRTAVFTEARWRVNFRGGADIEVTDNGVRTRMRAELDDDPDSMAEGTAELLNRVGVKGARKLGIVINVDRMPTHEELADAARRRNQAVIYLTPL</sequence>
<dbReference type="InterPro" id="IPR016791">
    <property type="entry name" value="Polyketide_synth_GrhN/RubW_prd"/>
</dbReference>
<dbReference type="InterPro" id="IPR012349">
    <property type="entry name" value="Split_barrel_FMN-bd"/>
</dbReference>
<name>A0A919RB61_9ACTN</name>
<protein>
    <submittedName>
        <fullName evidence="1">Uncharacterized protein</fullName>
    </submittedName>
</protein>
<dbReference type="PIRSF" id="PIRSF021513">
    <property type="entry name" value="GrhN_RubW_prd"/>
    <property type="match status" value="1"/>
</dbReference>
<comment type="caution">
    <text evidence="1">The sequence shown here is derived from an EMBL/GenBank/DDBJ whole genome shotgun (WGS) entry which is preliminary data.</text>
</comment>
<proteinExistence type="predicted"/>
<organism evidence="1 2">
    <name type="scientific">Sinosporangium siamense</name>
    <dbReference type="NCBI Taxonomy" id="1367973"/>
    <lineage>
        <taxon>Bacteria</taxon>
        <taxon>Bacillati</taxon>
        <taxon>Actinomycetota</taxon>
        <taxon>Actinomycetes</taxon>
        <taxon>Streptosporangiales</taxon>
        <taxon>Streptosporangiaceae</taxon>
        <taxon>Sinosporangium</taxon>
    </lineage>
</organism>
<keyword evidence="2" id="KW-1185">Reference proteome</keyword>
<dbReference type="AlphaFoldDB" id="A0A919RB61"/>
<accession>A0A919RB61</accession>
<dbReference type="Gene3D" id="2.30.110.10">
    <property type="entry name" value="Electron Transport, Fmn-binding Protein, Chain A"/>
    <property type="match status" value="1"/>
</dbReference>